<gene>
    <name evidence="1" type="ORF">IC620_10605</name>
</gene>
<dbReference type="RefSeq" id="WP_191138680.1">
    <property type="nucleotide sequence ID" value="NZ_JACXAG020000001.1"/>
</dbReference>
<comment type="caution">
    <text evidence="1">The sequence shown here is derived from an EMBL/GenBank/DDBJ whole genome shotgun (WGS) entry which is preliminary data.</text>
</comment>
<accession>A0A926NBN0</accession>
<evidence type="ECO:0000313" key="2">
    <source>
        <dbReference type="Proteomes" id="UP000661691"/>
    </source>
</evidence>
<reference evidence="1" key="1">
    <citation type="submission" date="2020-09" db="EMBL/GenBank/DDBJ databases">
        <title>A novel bacterium of genus Hazenella, isolated from South China Sea.</title>
        <authorList>
            <person name="Huang H."/>
            <person name="Mo K."/>
            <person name="Hu Y."/>
        </authorList>
    </citation>
    <scope>NUCLEOTIDE SEQUENCE</scope>
    <source>
        <strain evidence="1">IB182357</strain>
    </source>
</reference>
<proteinExistence type="predicted"/>
<protein>
    <submittedName>
        <fullName evidence="1">Sporulation protein YtxC</fullName>
    </submittedName>
</protein>
<dbReference type="EMBL" id="JACXAH010000014">
    <property type="protein sequence ID" value="MBD1372805.1"/>
    <property type="molecule type" value="Genomic_DNA"/>
</dbReference>
<sequence>MVYQIVMPSIRTDHLIRFRVQLYDVFSDLDRRGIVLSIWEKRLKESCLYYCESVKNKYDVTVRNYLGEAIADFICDCHEPEIILDILRAEHKQFSRLEYQQILNNTIRLLESSVWEYAKTIYRDRREKVAKQVAQYLSQHDTFDMNGFIRFRMKTYRQTISMCVKEAINEYRVSQEYQLFITRLRAFILEQEPKTSLIHLFHPFGQYLQIYSQDGVPIMEEDIYDESTKPLSHEDRIVSTLLHVVPSKIILHTRFQTENFIRTLIQVFAERIEVCSGCQVCEPHTHSIGDRS</sequence>
<dbReference type="Proteomes" id="UP000661691">
    <property type="component" value="Unassembled WGS sequence"/>
</dbReference>
<dbReference type="AlphaFoldDB" id="A0A926NBN0"/>
<dbReference type="InterPro" id="IPR014199">
    <property type="entry name" value="Spore_YtxC"/>
</dbReference>
<dbReference type="Pfam" id="PF08812">
    <property type="entry name" value="YtxC"/>
    <property type="match status" value="1"/>
</dbReference>
<keyword evidence="2" id="KW-1185">Reference proteome</keyword>
<organism evidence="1 2">
    <name type="scientific">Polycladospora coralii</name>
    <dbReference type="NCBI Taxonomy" id="2771432"/>
    <lineage>
        <taxon>Bacteria</taxon>
        <taxon>Bacillati</taxon>
        <taxon>Bacillota</taxon>
        <taxon>Bacilli</taxon>
        <taxon>Bacillales</taxon>
        <taxon>Thermoactinomycetaceae</taxon>
        <taxon>Polycladospora</taxon>
    </lineage>
</organism>
<name>A0A926NBN0_9BACL</name>
<evidence type="ECO:0000313" key="1">
    <source>
        <dbReference type="EMBL" id="MBD1372805.1"/>
    </source>
</evidence>